<dbReference type="Proteomes" id="UP000288096">
    <property type="component" value="Unassembled WGS sequence"/>
</dbReference>
<evidence type="ECO:0000256" key="1">
    <source>
        <dbReference type="SAM" id="MobiDB-lite"/>
    </source>
</evidence>
<proteinExistence type="predicted"/>
<evidence type="ECO:0000313" key="3">
    <source>
        <dbReference type="Proteomes" id="UP000288096"/>
    </source>
</evidence>
<dbReference type="AlphaFoldDB" id="A0A401FTD9"/>
<comment type="caution">
    <text evidence="2">The sequence shown here is derived from an EMBL/GenBank/DDBJ whole genome shotgun (WGS) entry which is preliminary data.</text>
</comment>
<protein>
    <submittedName>
        <fullName evidence="2">Uncharacterized protein</fullName>
    </submittedName>
</protein>
<evidence type="ECO:0000313" key="2">
    <source>
        <dbReference type="EMBL" id="GBC60226.1"/>
    </source>
</evidence>
<feature type="region of interest" description="Disordered" evidence="1">
    <location>
        <begin position="1"/>
        <end position="22"/>
    </location>
</feature>
<keyword evidence="3" id="KW-1185">Reference proteome</keyword>
<dbReference type="EMBL" id="BEXT01000001">
    <property type="protein sequence ID" value="GBC60226.1"/>
    <property type="molecule type" value="Genomic_DNA"/>
</dbReference>
<sequence>MELYQEPARPRADVQQTASGAAGQDVIGHPVVMALKYPRFTDGIIKNVPGKGMPSEWMVLSNFRMGDSILIPASL</sequence>
<accession>A0A401FTD9</accession>
<name>A0A401FTD9_9BACT</name>
<reference evidence="3" key="1">
    <citation type="submission" date="2017-11" db="EMBL/GenBank/DDBJ databases">
        <authorList>
            <person name="Watanabe M."/>
            <person name="Kojima H."/>
        </authorList>
    </citation>
    <scope>NUCLEOTIDE SEQUENCE [LARGE SCALE GENOMIC DNA]</scope>
    <source>
        <strain evidence="3">Tokyo 01</strain>
    </source>
</reference>
<organism evidence="2 3">
    <name type="scientific">Desulfonema ishimotonii</name>
    <dbReference type="NCBI Taxonomy" id="45657"/>
    <lineage>
        <taxon>Bacteria</taxon>
        <taxon>Pseudomonadati</taxon>
        <taxon>Thermodesulfobacteriota</taxon>
        <taxon>Desulfobacteria</taxon>
        <taxon>Desulfobacterales</taxon>
        <taxon>Desulfococcaceae</taxon>
        <taxon>Desulfonema</taxon>
    </lineage>
</organism>
<gene>
    <name evidence="2" type="ORF">DENIS_1177</name>
</gene>
<reference evidence="3" key="2">
    <citation type="submission" date="2019-01" db="EMBL/GenBank/DDBJ databases">
        <title>Genome sequence of Desulfonema ishimotonii strain Tokyo 01.</title>
        <authorList>
            <person name="Fukui M."/>
        </authorList>
    </citation>
    <scope>NUCLEOTIDE SEQUENCE [LARGE SCALE GENOMIC DNA]</scope>
    <source>
        <strain evidence="3">Tokyo 01</strain>
    </source>
</reference>